<dbReference type="RefSeq" id="WP_345686888.1">
    <property type="nucleotide sequence ID" value="NZ_BAABIT010000001.1"/>
</dbReference>
<reference evidence="3" key="1">
    <citation type="journal article" date="2019" name="Int. J. Syst. Evol. Microbiol.">
        <title>The Global Catalogue of Microorganisms (GCM) 10K type strain sequencing project: providing services to taxonomists for standard genome sequencing and annotation.</title>
        <authorList>
            <consortium name="The Broad Institute Genomics Platform"/>
            <consortium name="The Broad Institute Genome Sequencing Center for Infectious Disease"/>
            <person name="Wu L."/>
            <person name="Ma J."/>
        </authorList>
    </citation>
    <scope>NUCLEOTIDE SEQUENCE [LARGE SCALE GENOMIC DNA]</scope>
    <source>
        <strain evidence="3">CGMCC 4.1648</strain>
    </source>
</reference>
<accession>A0ABV9XG91</accession>
<evidence type="ECO:0000256" key="1">
    <source>
        <dbReference type="SAM" id="MobiDB-lite"/>
    </source>
</evidence>
<dbReference type="Proteomes" id="UP001595829">
    <property type="component" value="Unassembled WGS sequence"/>
</dbReference>
<protein>
    <submittedName>
        <fullName evidence="2">Uncharacterized protein</fullName>
    </submittedName>
</protein>
<dbReference type="EMBL" id="JBHSJD010000013">
    <property type="protein sequence ID" value="MFC5024009.1"/>
    <property type="molecule type" value="Genomic_DNA"/>
</dbReference>
<feature type="region of interest" description="Disordered" evidence="1">
    <location>
        <begin position="33"/>
        <end position="61"/>
    </location>
</feature>
<comment type="caution">
    <text evidence="2">The sequence shown here is derived from an EMBL/GenBank/DDBJ whole genome shotgun (WGS) entry which is preliminary data.</text>
</comment>
<proteinExistence type="predicted"/>
<evidence type="ECO:0000313" key="3">
    <source>
        <dbReference type="Proteomes" id="UP001595829"/>
    </source>
</evidence>
<gene>
    <name evidence="2" type="ORF">ACFPM3_17905</name>
</gene>
<keyword evidence="3" id="KW-1185">Reference proteome</keyword>
<sequence length="423" mass="44511">MDVLLGRALLPERPVEDEFFAADRAVRDGIWGGYDRDGDGTDDPAPLPTGISAGPDDVTTPAGTLDVLRRTLAARAEAGQPQGPYSARSFTYHLHQPPDCSAERTMDRTDRAGDADGCAVGDTLSSAAPYLPTAAHPATDTLGEPLASGSKVRAELYVKTRAPAALVAPSVVLLATDREIGRGKATAQPVTGAWTKLTIEFATARHAFTGEQLTVQLLSDTTALLVVGYEGDHATRLSLDPAPLPPSGLAFGATIASPADGTEVTEGETVMAGGRFAFPDAGTDPEGVGGRPETHRVQLSVDDEGFAVPISAQLDEATGTWRAKAGRLPVGDHVLYARAVRDGTPSPVTRTAFRVTPDARVEWQVVSRNAPVDTAAWRPAAGLADWSFALTTSSYGAGHRTIVVRLVERGTETARTTARARFR</sequence>
<name>A0ABV9XG91_9ACTN</name>
<organism evidence="2 3">
    <name type="scientific">Streptomyces coeruleoprunus</name>
    <dbReference type="NCBI Taxonomy" id="285563"/>
    <lineage>
        <taxon>Bacteria</taxon>
        <taxon>Bacillati</taxon>
        <taxon>Actinomycetota</taxon>
        <taxon>Actinomycetes</taxon>
        <taxon>Kitasatosporales</taxon>
        <taxon>Streptomycetaceae</taxon>
        <taxon>Streptomyces</taxon>
    </lineage>
</organism>
<evidence type="ECO:0000313" key="2">
    <source>
        <dbReference type="EMBL" id="MFC5024009.1"/>
    </source>
</evidence>